<dbReference type="OrthoDB" id="7462124at2759"/>
<dbReference type="AlphaFoldDB" id="A0A1R1XYG7"/>
<evidence type="ECO:0000313" key="2">
    <source>
        <dbReference type="Proteomes" id="UP000187429"/>
    </source>
</evidence>
<proteinExistence type="predicted"/>
<gene>
    <name evidence="1" type="ORF">AYI69_g6509</name>
</gene>
<organism evidence="1 2">
    <name type="scientific">Smittium culicis</name>
    <dbReference type="NCBI Taxonomy" id="133412"/>
    <lineage>
        <taxon>Eukaryota</taxon>
        <taxon>Fungi</taxon>
        <taxon>Fungi incertae sedis</taxon>
        <taxon>Zoopagomycota</taxon>
        <taxon>Kickxellomycotina</taxon>
        <taxon>Harpellomycetes</taxon>
        <taxon>Harpellales</taxon>
        <taxon>Legeriomycetaceae</taxon>
        <taxon>Smittium</taxon>
    </lineage>
</organism>
<evidence type="ECO:0000313" key="1">
    <source>
        <dbReference type="EMBL" id="OMJ19723.1"/>
    </source>
</evidence>
<dbReference type="EMBL" id="LSSM01002930">
    <property type="protein sequence ID" value="OMJ19723.1"/>
    <property type="molecule type" value="Genomic_DNA"/>
</dbReference>
<comment type="caution">
    <text evidence="1">The sequence shown here is derived from an EMBL/GenBank/DDBJ whole genome shotgun (WGS) entry which is preliminary data.</text>
</comment>
<accession>A0A1R1XYG7</accession>
<keyword evidence="2" id="KW-1185">Reference proteome</keyword>
<sequence>MEWSFVLSQDSEAGDFYRRQRPSLGNSSRTPLLLGYMEPQSVKTAYQHKGTVDSVVFAESQECRGTIGVSLLRKHSYTFLFQEIRGHDLPESAGINRKYMVSLPQDQHLPTSNICTIDTKPSERHRQTNSAKQIFFIIGDILSTKLSVWAPRHRPLFIIPEQEPGTILQLILRSVLLPTLEPDITGSSECPPLTSHNDTCDSNVEIRNLAPRPDVAISLTATSFSSDNFRSRSENRKVTALEKQEFELDDLEEQRRFLKTQGLGTYAIDFIVLNRRRVRSRSRYSSIQQRFLEWRISNEISTSIFTPQVINYLAEIYTVDKLKLGSIKTYKSAILQILDSPAVLAAHPMFSEFINEFDDTSIYRSPGLLLY</sequence>
<dbReference type="Proteomes" id="UP000187429">
    <property type="component" value="Unassembled WGS sequence"/>
</dbReference>
<protein>
    <submittedName>
        <fullName evidence="1">Uncharacterized protein</fullName>
    </submittedName>
</protein>
<name>A0A1R1XYG7_9FUNG</name>
<reference evidence="2" key="1">
    <citation type="submission" date="2017-01" db="EMBL/GenBank/DDBJ databases">
        <authorList>
            <person name="Wang Y."/>
            <person name="White M."/>
            <person name="Kvist S."/>
            <person name="Moncalvo J.-M."/>
        </authorList>
    </citation>
    <scope>NUCLEOTIDE SEQUENCE [LARGE SCALE GENOMIC DNA]</scope>
    <source>
        <strain evidence="2">ID-206-W2</strain>
    </source>
</reference>